<feature type="compositionally biased region" description="Polar residues" evidence="1">
    <location>
        <begin position="76"/>
        <end position="94"/>
    </location>
</feature>
<protein>
    <submittedName>
        <fullName evidence="2">Uncharacterized protein</fullName>
    </submittedName>
</protein>
<dbReference type="Proteomes" id="UP001305779">
    <property type="component" value="Unassembled WGS sequence"/>
</dbReference>
<name>A0ABR0EUK8_ZASCE</name>
<proteinExistence type="predicted"/>
<gene>
    <name evidence="2" type="ORF">PRZ48_003057</name>
</gene>
<feature type="compositionally biased region" description="Acidic residues" evidence="1">
    <location>
        <begin position="100"/>
        <end position="110"/>
    </location>
</feature>
<organism evidence="2 3">
    <name type="scientific">Zasmidium cellare</name>
    <name type="common">Wine cellar mold</name>
    <name type="synonym">Racodium cellare</name>
    <dbReference type="NCBI Taxonomy" id="395010"/>
    <lineage>
        <taxon>Eukaryota</taxon>
        <taxon>Fungi</taxon>
        <taxon>Dikarya</taxon>
        <taxon>Ascomycota</taxon>
        <taxon>Pezizomycotina</taxon>
        <taxon>Dothideomycetes</taxon>
        <taxon>Dothideomycetidae</taxon>
        <taxon>Mycosphaerellales</taxon>
        <taxon>Mycosphaerellaceae</taxon>
        <taxon>Zasmidium</taxon>
    </lineage>
</organism>
<evidence type="ECO:0000313" key="3">
    <source>
        <dbReference type="Proteomes" id="UP001305779"/>
    </source>
</evidence>
<reference evidence="2 3" key="1">
    <citation type="journal article" date="2023" name="G3 (Bethesda)">
        <title>A chromosome-level genome assembly of Zasmidium syzygii isolated from banana leaves.</title>
        <authorList>
            <person name="van Westerhoven A.C."/>
            <person name="Mehrabi R."/>
            <person name="Talebi R."/>
            <person name="Steentjes M.B.F."/>
            <person name="Corcolon B."/>
            <person name="Chong P.A."/>
            <person name="Kema G.H.J."/>
            <person name="Seidl M.F."/>
        </authorList>
    </citation>
    <scope>NUCLEOTIDE SEQUENCE [LARGE SCALE GENOMIC DNA]</scope>
    <source>
        <strain evidence="2 3">P124</strain>
    </source>
</reference>
<feature type="region of interest" description="Disordered" evidence="1">
    <location>
        <begin position="63"/>
        <end position="110"/>
    </location>
</feature>
<dbReference type="EMBL" id="JAXOVC010000002">
    <property type="protein sequence ID" value="KAK4505094.1"/>
    <property type="molecule type" value="Genomic_DNA"/>
</dbReference>
<keyword evidence="3" id="KW-1185">Reference proteome</keyword>
<evidence type="ECO:0000313" key="2">
    <source>
        <dbReference type="EMBL" id="KAK4505094.1"/>
    </source>
</evidence>
<evidence type="ECO:0000256" key="1">
    <source>
        <dbReference type="SAM" id="MobiDB-lite"/>
    </source>
</evidence>
<comment type="caution">
    <text evidence="2">The sequence shown here is derived from an EMBL/GenBank/DDBJ whole genome shotgun (WGS) entry which is preliminary data.</text>
</comment>
<accession>A0ABR0EUK8</accession>
<sequence>MTASEYHQYEQGHLYRRANEVDEETVGEWWRIMLNQAILDSQREELRYRLDKSTKRQYCRASFSAWHRPDNPSPSPSTNGYSYNTSQALTSLWQHTADPGPDEEEPTIAP</sequence>